<evidence type="ECO:0000256" key="3">
    <source>
        <dbReference type="ARBA" id="ARBA00022989"/>
    </source>
</evidence>
<keyword evidence="2" id="KW-0812">Transmembrane</keyword>
<evidence type="ECO:0000256" key="5">
    <source>
        <dbReference type="SAM" id="MobiDB-lite"/>
    </source>
</evidence>
<keyword evidence="4" id="KW-0472">Membrane</keyword>
<feature type="region of interest" description="Disordered" evidence="5">
    <location>
        <begin position="296"/>
        <end position="337"/>
    </location>
</feature>
<feature type="compositionally biased region" description="Polar residues" evidence="5">
    <location>
        <begin position="296"/>
        <end position="305"/>
    </location>
</feature>
<dbReference type="GO" id="GO:0016020">
    <property type="term" value="C:membrane"/>
    <property type="evidence" value="ECO:0007669"/>
    <property type="project" value="InterPro"/>
</dbReference>
<feature type="compositionally biased region" description="Polar residues" evidence="5">
    <location>
        <begin position="325"/>
        <end position="337"/>
    </location>
</feature>
<gene>
    <name evidence="7" type="ORF">PHET_09587</name>
</gene>
<protein>
    <recommendedName>
        <fullName evidence="6">SUN domain-containing protein</fullName>
    </recommendedName>
</protein>
<dbReference type="EMBL" id="LUCH01006997">
    <property type="protein sequence ID" value="KAF5396971.1"/>
    <property type="molecule type" value="Genomic_DNA"/>
</dbReference>
<dbReference type="GO" id="GO:0012505">
    <property type="term" value="C:endomembrane system"/>
    <property type="evidence" value="ECO:0007669"/>
    <property type="project" value="UniProtKB-SubCell"/>
</dbReference>
<evidence type="ECO:0000259" key="6">
    <source>
        <dbReference type="PROSITE" id="PS51469"/>
    </source>
</evidence>
<dbReference type="AlphaFoldDB" id="A0A8J4SSJ4"/>
<proteinExistence type="predicted"/>
<dbReference type="Proteomes" id="UP000748531">
    <property type="component" value="Unassembled WGS sequence"/>
</dbReference>
<evidence type="ECO:0000256" key="1">
    <source>
        <dbReference type="ARBA" id="ARBA00004308"/>
    </source>
</evidence>
<evidence type="ECO:0000256" key="4">
    <source>
        <dbReference type="ARBA" id="ARBA00023136"/>
    </source>
</evidence>
<keyword evidence="3" id="KW-1133">Transmembrane helix</keyword>
<organism evidence="7 8">
    <name type="scientific">Paragonimus heterotremus</name>
    <dbReference type="NCBI Taxonomy" id="100268"/>
    <lineage>
        <taxon>Eukaryota</taxon>
        <taxon>Metazoa</taxon>
        <taxon>Spiralia</taxon>
        <taxon>Lophotrochozoa</taxon>
        <taxon>Platyhelminthes</taxon>
        <taxon>Trematoda</taxon>
        <taxon>Digenea</taxon>
        <taxon>Plagiorchiida</taxon>
        <taxon>Troglotremata</taxon>
        <taxon>Troglotrematidae</taxon>
        <taxon>Paragonimus</taxon>
    </lineage>
</organism>
<comment type="subcellular location">
    <subcellularLocation>
        <location evidence="1">Endomembrane system</location>
    </subcellularLocation>
</comment>
<name>A0A8J4SSJ4_9TREM</name>
<dbReference type="PROSITE" id="PS51469">
    <property type="entry name" value="SUN"/>
    <property type="match status" value="1"/>
</dbReference>
<dbReference type="PANTHER" id="PTHR12953">
    <property type="entry name" value="MEMBRANE PROTEIN CH1 RELATED"/>
    <property type="match status" value="1"/>
</dbReference>
<dbReference type="GO" id="GO:0005737">
    <property type="term" value="C:cytoplasm"/>
    <property type="evidence" value="ECO:0007669"/>
    <property type="project" value="TreeGrafter"/>
</dbReference>
<sequence>MSPFVLSFSVLGKLFIKKISFFVVCSNETFIRSSVSLVIFAVQFSSSLLKLWVYFVEVVWSEFLTEGSFGNDIERTGDLLGSTTPSAVKTSSTLSHCTWNSLALLDYIFTCSDASTFNNKVISANSPAADKTDETTSNLAEALHESKTNVAFSTLYVTHPTEVQAPAQLSPDTDDLLSNPDVMRESGLTIDLPPLEDASSGGIDEHQIPTFNEFHAMVSEGNGNTNGGGRSTGFGRDDFQHVDVPSRLANARAALREAPMMSGSHSAFTLSANESESNIQAMTDDEHFNYSETKANVSNGEVDSSGSRESKSVPKDQSGDAFGAQVSSKSAKSNVENANNEAAPDDLLISDASHSLEVPVTLRRNVAAVGCFAKLLEASKAIKNPEAILNENSDEYMNVPCSADKWFIIEACEPVQLRDIELANYELFSSRVKTFRVSVSDRYPAKSWDVIGLFTARDVKGRQTFNVSCDKLIKYIKVSAFSL</sequence>
<evidence type="ECO:0000313" key="7">
    <source>
        <dbReference type="EMBL" id="KAF5396971.1"/>
    </source>
</evidence>
<feature type="compositionally biased region" description="Basic and acidic residues" evidence="5">
    <location>
        <begin position="306"/>
        <end position="318"/>
    </location>
</feature>
<dbReference type="InterPro" id="IPR045120">
    <property type="entry name" value="Suco/Slp1-like"/>
</dbReference>
<reference evidence="7" key="1">
    <citation type="submission" date="2019-05" db="EMBL/GenBank/DDBJ databases">
        <title>Annotation for the trematode Paragonimus heterotremus.</title>
        <authorList>
            <person name="Choi Y.-J."/>
        </authorList>
    </citation>
    <scope>NUCLEOTIDE SEQUENCE</scope>
    <source>
        <strain evidence="7">LC</strain>
    </source>
</reference>
<dbReference type="PANTHER" id="PTHR12953:SF0">
    <property type="entry name" value="SUN DOMAIN-CONTAINING OSSIFICATION FACTOR"/>
    <property type="match status" value="1"/>
</dbReference>
<evidence type="ECO:0000313" key="8">
    <source>
        <dbReference type="Proteomes" id="UP000748531"/>
    </source>
</evidence>
<dbReference type="OrthoDB" id="266334at2759"/>
<evidence type="ECO:0000256" key="2">
    <source>
        <dbReference type="ARBA" id="ARBA00022692"/>
    </source>
</evidence>
<feature type="domain" description="SUN" evidence="6">
    <location>
        <begin position="322"/>
        <end position="483"/>
    </location>
</feature>
<dbReference type="InterPro" id="IPR012919">
    <property type="entry name" value="SUN_dom"/>
</dbReference>
<dbReference type="Pfam" id="PF07738">
    <property type="entry name" value="Sad1_UNC"/>
    <property type="match status" value="1"/>
</dbReference>
<comment type="caution">
    <text evidence="7">The sequence shown here is derived from an EMBL/GenBank/DDBJ whole genome shotgun (WGS) entry which is preliminary data.</text>
</comment>
<accession>A0A8J4SSJ4</accession>
<dbReference type="GO" id="GO:0034975">
    <property type="term" value="P:protein folding in endoplasmic reticulum"/>
    <property type="evidence" value="ECO:0007669"/>
    <property type="project" value="TreeGrafter"/>
</dbReference>
<keyword evidence="8" id="KW-1185">Reference proteome</keyword>